<sequence>MSSKGDHQTVPLSVLLKRELASEKIEKPDIVHGQANQSKKGEDFTLLKTECQRAIGDGVTTFSVYGLFDGHNGSAAAIYTKENLLKNVLSAIPSELNRDEWIAALPRALVAGFVKTDKDFQEKAQTSGTTVTFVIIEGWVVTVASVGDSRCILESAEGDLYYLSADHRLECNEEERERITASGGEVGRLNAGGGAEIGPLRCWPGGLCLSRSIGDMDVGEFIVPVPYVKQVKLSTAGGRLILSSDGVWDALSAETALDCCRGMPVEAAAAQIVKESVAAKGLRDDTTCIVVDILPQEKPPAPLPPPRKQVKGVFKSMFRKKTSESSSNVEKQYIEPDVVEELFEEGSAMLSERLDTKYPLCNMFKLFMCAVCQVEMKPEEGISIHAGASNSVKLRPWDGPFLCLSCQEKKEAMEGKRPSGDRHGSDSD</sequence>
<protein>
    <recommendedName>
        <fullName evidence="1">PPM-type phosphatase domain-containing protein</fullName>
    </recommendedName>
</protein>
<dbReference type="Pfam" id="PF00481">
    <property type="entry name" value="PP2C"/>
    <property type="match status" value="1"/>
</dbReference>
<dbReference type="SMART" id="SM00332">
    <property type="entry name" value="PP2Cc"/>
    <property type="match status" value="1"/>
</dbReference>
<dbReference type="InterPro" id="IPR015655">
    <property type="entry name" value="PP2C"/>
</dbReference>
<dbReference type="SUPFAM" id="SSF81606">
    <property type="entry name" value="PP2C-like"/>
    <property type="match status" value="1"/>
</dbReference>
<comment type="caution">
    <text evidence="2">The sequence shown here is derived from an EMBL/GenBank/DDBJ whole genome shotgun (WGS) entry which is preliminary data.</text>
</comment>
<evidence type="ECO:0000313" key="2">
    <source>
        <dbReference type="EMBL" id="KAH7567391.1"/>
    </source>
</evidence>
<name>A0ABQ8HSX9_9ROSI</name>
<dbReference type="Proteomes" id="UP000827721">
    <property type="component" value="Unassembled WGS sequence"/>
</dbReference>
<organism evidence="2 3">
    <name type="scientific">Xanthoceras sorbifolium</name>
    <dbReference type="NCBI Taxonomy" id="99658"/>
    <lineage>
        <taxon>Eukaryota</taxon>
        <taxon>Viridiplantae</taxon>
        <taxon>Streptophyta</taxon>
        <taxon>Embryophyta</taxon>
        <taxon>Tracheophyta</taxon>
        <taxon>Spermatophyta</taxon>
        <taxon>Magnoliopsida</taxon>
        <taxon>eudicotyledons</taxon>
        <taxon>Gunneridae</taxon>
        <taxon>Pentapetalae</taxon>
        <taxon>rosids</taxon>
        <taxon>malvids</taxon>
        <taxon>Sapindales</taxon>
        <taxon>Sapindaceae</taxon>
        <taxon>Xanthoceroideae</taxon>
        <taxon>Xanthoceras</taxon>
    </lineage>
</organism>
<dbReference type="SMART" id="SM00331">
    <property type="entry name" value="PP2C_SIG"/>
    <property type="match status" value="1"/>
</dbReference>
<dbReference type="PANTHER" id="PTHR47992">
    <property type="entry name" value="PROTEIN PHOSPHATASE"/>
    <property type="match status" value="1"/>
</dbReference>
<dbReference type="InterPro" id="IPR036457">
    <property type="entry name" value="PPM-type-like_dom_sf"/>
</dbReference>
<dbReference type="CDD" id="cd00143">
    <property type="entry name" value="PP2Cc"/>
    <property type="match status" value="1"/>
</dbReference>
<accession>A0ABQ8HSX9</accession>
<feature type="domain" description="PPM-type phosphatase" evidence="1">
    <location>
        <begin position="24"/>
        <end position="293"/>
    </location>
</feature>
<keyword evidence="3" id="KW-1185">Reference proteome</keyword>
<dbReference type="InterPro" id="IPR001932">
    <property type="entry name" value="PPM-type_phosphatase-like_dom"/>
</dbReference>
<dbReference type="Gene3D" id="3.60.40.10">
    <property type="entry name" value="PPM-type phosphatase domain"/>
    <property type="match status" value="1"/>
</dbReference>
<dbReference type="PROSITE" id="PS51746">
    <property type="entry name" value="PPM_2"/>
    <property type="match status" value="1"/>
</dbReference>
<dbReference type="EMBL" id="JAFEMO010000007">
    <property type="protein sequence ID" value="KAH7567391.1"/>
    <property type="molecule type" value="Genomic_DNA"/>
</dbReference>
<reference evidence="2 3" key="1">
    <citation type="submission" date="2021-02" db="EMBL/GenBank/DDBJ databases">
        <title>Plant Genome Project.</title>
        <authorList>
            <person name="Zhang R.-G."/>
        </authorList>
    </citation>
    <scope>NUCLEOTIDE SEQUENCE [LARGE SCALE GENOMIC DNA]</scope>
    <source>
        <tissue evidence="2">Leaves</tissue>
    </source>
</reference>
<proteinExistence type="predicted"/>
<evidence type="ECO:0000259" key="1">
    <source>
        <dbReference type="PROSITE" id="PS51746"/>
    </source>
</evidence>
<gene>
    <name evidence="2" type="ORF">JRO89_XS07G0063900</name>
</gene>
<evidence type="ECO:0000313" key="3">
    <source>
        <dbReference type="Proteomes" id="UP000827721"/>
    </source>
</evidence>